<evidence type="ECO:0000313" key="2">
    <source>
        <dbReference type="Proteomes" id="UP000013569"/>
    </source>
</evidence>
<comment type="caution">
    <text evidence="1">The sequence shown here is derived from an EMBL/GenBank/DDBJ whole genome shotgun (WGS) entry which is preliminary data.</text>
</comment>
<dbReference type="EMBL" id="AQPW01000022">
    <property type="protein sequence ID" value="EON31598.1"/>
    <property type="molecule type" value="Genomic_DNA"/>
</dbReference>
<dbReference type="Gene3D" id="2.30.30.240">
    <property type="entry name" value="PRC-barrel domain"/>
    <property type="match status" value="1"/>
</dbReference>
<dbReference type="OrthoDB" id="3430164at2"/>
<dbReference type="AlphaFoldDB" id="R7Y6B0"/>
<dbReference type="PATRIC" id="fig|1316928.3.peg.3331"/>
<sequence>MIASDLLSCAVHDSGGDHLGHVIDLRFEVEDDELRLVGLLVNRRNRVSFLGYERQGVSRPWVLNRFFAWLHRGTVLIPWADVTSVEDGAVCVRDGFRRLHASLDTAHADGLGRPVDG</sequence>
<evidence type="ECO:0000313" key="1">
    <source>
        <dbReference type="EMBL" id="EON31598.1"/>
    </source>
</evidence>
<organism evidence="1 2">
    <name type="scientific">Gordonia terrae C-6</name>
    <dbReference type="NCBI Taxonomy" id="1316928"/>
    <lineage>
        <taxon>Bacteria</taxon>
        <taxon>Bacillati</taxon>
        <taxon>Actinomycetota</taxon>
        <taxon>Actinomycetes</taxon>
        <taxon>Mycobacteriales</taxon>
        <taxon>Gordoniaceae</taxon>
        <taxon>Gordonia</taxon>
    </lineage>
</organism>
<gene>
    <name evidence="1" type="ORF">GTC6_16500</name>
</gene>
<accession>R7Y6B0</accession>
<dbReference type="Proteomes" id="UP000013569">
    <property type="component" value="Unassembled WGS sequence"/>
</dbReference>
<name>R7Y6B0_9ACTN</name>
<proteinExistence type="predicted"/>
<dbReference type="SUPFAM" id="SSF50346">
    <property type="entry name" value="PRC-barrel domain"/>
    <property type="match status" value="1"/>
</dbReference>
<dbReference type="InterPro" id="IPR011033">
    <property type="entry name" value="PRC_barrel-like_sf"/>
</dbReference>
<dbReference type="RefSeq" id="WP_010843702.1">
    <property type="nucleotide sequence ID" value="NZ_AQPW01000022.1"/>
</dbReference>
<protein>
    <submittedName>
        <fullName evidence="1">Uncharacterized protein</fullName>
    </submittedName>
</protein>
<reference evidence="1 2" key="1">
    <citation type="journal article" date="2013" name="Genome Announc.">
        <title>Draft Genome Sequence of a Benzothiophene-Desulfurizing Bacterium, Gordona terrae Strain C-6.</title>
        <authorList>
            <person name="Wang W."/>
            <person name="Ma T."/>
            <person name="Ren Y."/>
            <person name="Li G."/>
        </authorList>
    </citation>
    <scope>NUCLEOTIDE SEQUENCE [LARGE SCALE GENOMIC DNA]</scope>
    <source>
        <strain evidence="1 2">C-6</strain>
    </source>
</reference>